<dbReference type="InterPro" id="IPR020904">
    <property type="entry name" value="Sc_DH/Rdtase_CS"/>
</dbReference>
<dbReference type="Gene3D" id="3.40.50.720">
    <property type="entry name" value="NAD(P)-binding Rossmann-like Domain"/>
    <property type="match status" value="1"/>
</dbReference>
<evidence type="ECO:0008006" key="7">
    <source>
        <dbReference type="Google" id="ProtNLM"/>
    </source>
</evidence>
<dbReference type="PRINTS" id="PR00081">
    <property type="entry name" value="GDHRDH"/>
</dbReference>
<dbReference type="AlphaFoldDB" id="A0A9P9WF55"/>
<dbReference type="PANTHER" id="PTHR44196:SF1">
    <property type="entry name" value="DEHYDROGENASE_REDUCTASE SDR FAMILY MEMBER 7B"/>
    <property type="match status" value="1"/>
</dbReference>
<organism evidence="5 6">
    <name type="scientific">Neoarthrinium moseri</name>
    <dbReference type="NCBI Taxonomy" id="1658444"/>
    <lineage>
        <taxon>Eukaryota</taxon>
        <taxon>Fungi</taxon>
        <taxon>Dikarya</taxon>
        <taxon>Ascomycota</taxon>
        <taxon>Pezizomycotina</taxon>
        <taxon>Sordariomycetes</taxon>
        <taxon>Xylariomycetidae</taxon>
        <taxon>Amphisphaeriales</taxon>
        <taxon>Apiosporaceae</taxon>
        <taxon>Neoarthrinium</taxon>
    </lineage>
</organism>
<evidence type="ECO:0000256" key="3">
    <source>
        <dbReference type="ARBA" id="ARBA00023002"/>
    </source>
</evidence>
<gene>
    <name evidence="5" type="ORF">JX265_009940</name>
</gene>
<keyword evidence="2" id="KW-0521">NADP</keyword>
<reference evidence="5" key="1">
    <citation type="submission" date="2021-03" db="EMBL/GenBank/DDBJ databases">
        <title>Revisited historic fungal species revealed as producer of novel bioactive compounds through whole genome sequencing and comparative genomics.</title>
        <authorList>
            <person name="Vignolle G.A."/>
            <person name="Hochenegger N."/>
            <person name="Mach R.L."/>
            <person name="Mach-Aigner A.R."/>
            <person name="Javad Rahimi M."/>
            <person name="Salim K.A."/>
            <person name="Chan C.M."/>
            <person name="Lim L.B.L."/>
            <person name="Cai F."/>
            <person name="Druzhinina I.S."/>
            <person name="U'Ren J.M."/>
            <person name="Derntl C."/>
        </authorList>
    </citation>
    <scope>NUCLEOTIDE SEQUENCE</scope>
    <source>
        <strain evidence="5">TUCIM 5799</strain>
    </source>
</reference>
<evidence type="ECO:0000256" key="1">
    <source>
        <dbReference type="ARBA" id="ARBA00006484"/>
    </source>
</evidence>
<evidence type="ECO:0000313" key="6">
    <source>
        <dbReference type="Proteomes" id="UP000829685"/>
    </source>
</evidence>
<evidence type="ECO:0000256" key="4">
    <source>
        <dbReference type="ARBA" id="ARBA00037096"/>
    </source>
</evidence>
<dbReference type="InterPro" id="IPR036291">
    <property type="entry name" value="NAD(P)-bd_dom_sf"/>
</dbReference>
<dbReference type="GO" id="GO:0016491">
    <property type="term" value="F:oxidoreductase activity"/>
    <property type="evidence" value="ECO:0007669"/>
    <property type="project" value="UniProtKB-KW"/>
</dbReference>
<keyword evidence="3" id="KW-0560">Oxidoreductase</keyword>
<proteinExistence type="inferred from homology"/>
<sequence>MAIPASVRLAFTALAVVLPALVISHRLLARNHRPQSIKRTEERVLVLGASSGVGRALARKYADQAARVCIVARREADLAVLAEECGENCIWEAADFSNVDDMVRVRERLLAEWGGLDTLQICAGVSALQPVMALTGVQSAEEDATSDGIRTAVAIGGRAIKGNFDGPFISALTFVSSPTRAERSMTLITTQIPMLTRTSASPSILLLNSLASVVAAPTRALYAASKASSLLLFQALAIEHSKIAFTFMLPSTIEGNFRASAVDGGPVIEKDPNKHGLKIEYVAKKCMDAVDSQITGNIVLPWFPNALGPHVYYLWPSVVEKKARKKYNFE</sequence>
<dbReference type="SUPFAM" id="SSF51735">
    <property type="entry name" value="NAD(P)-binding Rossmann-fold domains"/>
    <property type="match status" value="1"/>
</dbReference>
<evidence type="ECO:0000313" key="5">
    <source>
        <dbReference type="EMBL" id="KAI1860541.1"/>
    </source>
</evidence>
<keyword evidence="6" id="KW-1185">Reference proteome</keyword>
<evidence type="ECO:0000256" key="2">
    <source>
        <dbReference type="ARBA" id="ARBA00022857"/>
    </source>
</evidence>
<name>A0A9P9WF55_9PEZI</name>
<comment type="similarity">
    <text evidence="1">Belongs to the short-chain dehydrogenases/reductases (SDR) family.</text>
</comment>
<accession>A0A9P9WF55</accession>
<comment type="caution">
    <text evidence="5">The sequence shown here is derived from an EMBL/GenBank/DDBJ whole genome shotgun (WGS) entry which is preliminary data.</text>
</comment>
<dbReference type="OrthoDB" id="37659at2759"/>
<dbReference type="GO" id="GO:0016020">
    <property type="term" value="C:membrane"/>
    <property type="evidence" value="ECO:0007669"/>
    <property type="project" value="TreeGrafter"/>
</dbReference>
<comment type="function">
    <text evidence="4">Putative oxidoreductase.</text>
</comment>
<dbReference type="Pfam" id="PF00106">
    <property type="entry name" value="adh_short"/>
    <property type="match status" value="1"/>
</dbReference>
<dbReference type="PANTHER" id="PTHR44196">
    <property type="entry name" value="DEHYDROGENASE/REDUCTASE SDR FAMILY MEMBER 7B"/>
    <property type="match status" value="1"/>
</dbReference>
<dbReference type="Proteomes" id="UP000829685">
    <property type="component" value="Unassembled WGS sequence"/>
</dbReference>
<protein>
    <recommendedName>
        <fullName evidence="7">NAD(P)-binding protein</fullName>
    </recommendedName>
</protein>
<dbReference type="EMBL" id="JAFIMR010000031">
    <property type="protein sequence ID" value="KAI1860541.1"/>
    <property type="molecule type" value="Genomic_DNA"/>
</dbReference>
<dbReference type="PROSITE" id="PS00061">
    <property type="entry name" value="ADH_SHORT"/>
    <property type="match status" value="1"/>
</dbReference>
<dbReference type="InterPro" id="IPR002347">
    <property type="entry name" value="SDR_fam"/>
</dbReference>